<reference evidence="6" key="1">
    <citation type="journal article" date="2002" name="Dev. Dyn.">
        <title>Genetic and genomic tools for Xenopus research: The NIH Xenopus initiative.</title>
        <authorList>
            <person name="Klein S.L."/>
            <person name="Strausberg R.L."/>
            <person name="Wagner L."/>
            <person name="Pontius J."/>
            <person name="Clifton S.W."/>
            <person name="Richardson P."/>
        </authorList>
    </citation>
    <scope>NUCLEOTIDE SEQUENCE</scope>
</reference>
<keyword evidence="5" id="KW-1185">Reference proteome</keyword>
<feature type="compositionally biased region" description="Polar residues" evidence="2">
    <location>
        <begin position="145"/>
        <end position="154"/>
    </location>
</feature>
<accession>F6PLN3</accession>
<dbReference type="AlphaFoldDB" id="A4IIB4"/>
<dbReference type="OrthoDB" id="10049098at2759"/>
<gene>
    <name evidence="7" type="primary">c6h18orf21</name>
    <name evidence="4 6" type="synonym">c18orf21</name>
    <name evidence="3" type="synonym">LOC100124977</name>
</gene>
<proteinExistence type="evidence at transcript level"/>
<dbReference type="KEGG" id="xtr:100124977"/>
<comment type="similarity">
    <text evidence="1">Belongs to the UPF0711 family.</text>
</comment>
<dbReference type="EMBL" id="BC135947">
    <property type="protein sequence ID" value="AAI35948.1"/>
    <property type="molecule type" value="mRNA"/>
</dbReference>
<dbReference type="STRING" id="8364.ENSXETP00000016739"/>
<name>A4IIB4_XENTR</name>
<dbReference type="AGR" id="Xenbase:XB-GENE-995470"/>
<protein>
    <submittedName>
        <fullName evidence="4">Chromosome 18 open reading frame 21</fullName>
    </submittedName>
    <submittedName>
        <fullName evidence="3">LOC100124977 protein</fullName>
    </submittedName>
    <submittedName>
        <fullName evidence="6">UPF0711 protein C18orf21 homolog</fullName>
    </submittedName>
</protein>
<dbReference type="CTD" id="100621141"/>
<dbReference type="Xenbase" id="XB-GENE-995470">
    <property type="gene designation" value="c6h18orf21"/>
</dbReference>
<dbReference type="eggNOG" id="ENOG502S2A1">
    <property type="taxonomic scope" value="Eukaryota"/>
</dbReference>
<reference evidence="3" key="2">
    <citation type="submission" date="2007-03" db="EMBL/GenBank/DDBJ databases">
        <authorList>
            <consortium name="NIH - Xenopus Gene Collection (XGC) project"/>
        </authorList>
    </citation>
    <scope>NUCLEOTIDE SEQUENCE [LARGE SCALE MRNA]</scope>
    <source>
        <tissue evidence="3">Whole embryo</tissue>
    </source>
</reference>
<accession>A4IIB4</accession>
<dbReference type="Pfam" id="PF15719">
    <property type="entry name" value="Rmp24-like"/>
    <property type="match status" value="1"/>
</dbReference>
<accession>F7EIY1</accession>
<evidence type="ECO:0000313" key="7">
    <source>
        <dbReference type="Xenbase" id="XB-GENE-995470"/>
    </source>
</evidence>
<dbReference type="InterPro" id="IPR029779">
    <property type="entry name" value="Rmp24-like"/>
</dbReference>
<evidence type="ECO:0000256" key="2">
    <source>
        <dbReference type="SAM" id="MobiDB-lite"/>
    </source>
</evidence>
<dbReference type="GeneID" id="100124977"/>
<evidence type="ECO:0000313" key="6">
    <source>
        <dbReference type="RefSeq" id="NP_001096380.1"/>
    </source>
</evidence>
<dbReference type="PANTHER" id="PTHR31402">
    <property type="entry name" value="UPF0711 PROTEIN C18ORF21"/>
    <property type="match status" value="1"/>
</dbReference>
<evidence type="ECO:0000313" key="3">
    <source>
        <dbReference type="EMBL" id="AAI35948.1"/>
    </source>
</evidence>
<feature type="compositionally biased region" description="Polar residues" evidence="2">
    <location>
        <begin position="213"/>
        <end position="223"/>
    </location>
</feature>
<dbReference type="PANTHER" id="PTHR31402:SF2">
    <property type="entry name" value="UPF0711 PROTEIN C18ORF21"/>
    <property type="match status" value="1"/>
</dbReference>
<dbReference type="Ensembl" id="ENSXETT00000047461">
    <property type="protein sequence ID" value="ENSXETP00000047461"/>
    <property type="gene ID" value="ENSXETG00000021932"/>
</dbReference>
<dbReference type="Bgee" id="ENSXETG00000021932">
    <property type="expression patterns" value="Expressed in egg cell and 13 other cell types or tissues"/>
</dbReference>
<reference evidence="4" key="4">
    <citation type="submission" date="2011-06" db="UniProtKB">
        <authorList>
            <consortium name="Ensembl"/>
        </authorList>
    </citation>
    <scope>IDENTIFICATION</scope>
</reference>
<dbReference type="HOGENOM" id="CLU_110760_0_0_1"/>
<dbReference type="GeneTree" id="ENSGT00390000013383"/>
<feature type="compositionally biased region" description="Low complexity" evidence="2">
    <location>
        <begin position="176"/>
        <end position="186"/>
    </location>
</feature>
<dbReference type="PaxDb" id="8364-ENSXETP00000047461"/>
<evidence type="ECO:0000313" key="4">
    <source>
        <dbReference type="Ensembl" id="ENSXETP00000047461"/>
    </source>
</evidence>
<feature type="region of interest" description="Disordered" evidence="2">
    <location>
        <begin position="142"/>
        <end position="223"/>
    </location>
</feature>
<dbReference type="RefSeq" id="NP_001096380.1">
    <property type="nucleotide sequence ID" value="NM_001102910.1"/>
</dbReference>
<reference evidence="6" key="5">
    <citation type="submission" date="2025-04" db="UniProtKB">
        <authorList>
            <consortium name="RefSeq"/>
        </authorList>
    </citation>
    <scope>IDENTIFICATION</scope>
</reference>
<dbReference type="Proteomes" id="UP000008143">
    <property type="component" value="Chromosome 6"/>
</dbReference>
<dbReference type="OMA" id="HKGVNRD"/>
<organism evidence="3">
    <name type="scientific">Xenopus tropicalis</name>
    <name type="common">Western clawed frog</name>
    <name type="synonym">Silurana tropicalis</name>
    <dbReference type="NCBI Taxonomy" id="8364"/>
    <lineage>
        <taxon>Eukaryota</taxon>
        <taxon>Metazoa</taxon>
        <taxon>Chordata</taxon>
        <taxon>Craniata</taxon>
        <taxon>Vertebrata</taxon>
        <taxon>Euteleostomi</taxon>
        <taxon>Amphibia</taxon>
        <taxon>Batrachia</taxon>
        <taxon>Anura</taxon>
        <taxon>Pipoidea</taxon>
        <taxon>Pipidae</taxon>
        <taxon>Xenopodinae</taxon>
        <taxon>Xenopus</taxon>
        <taxon>Silurana</taxon>
    </lineage>
</organism>
<dbReference type="PaxDb" id="8364-ENSXETP00000026205"/>
<dbReference type="DNASU" id="100124977"/>
<evidence type="ECO:0000313" key="5">
    <source>
        <dbReference type="Proteomes" id="UP000008143"/>
    </source>
</evidence>
<evidence type="ECO:0000256" key="1">
    <source>
        <dbReference type="ARBA" id="ARBA00006160"/>
    </source>
</evidence>
<sequence>MGSQKRFLESAALALKDSCPEMSRYLLSIRINSEKNNGSIENICPFCFQLFMPDNYKVRLKPKLKISPSIERLLKKEAKNHRLTLKQTRLLRKYKLAKSMLMVTCSTCSKVSKYAGESRHLLANGPGTPKTLRVNASTDLRIRTPGSSRKTNLSHSEEKLSSKGKSPVLTPRSCVSAQSSPATPAKSSKKGKFQFSKLKMLLSQEEREPSKKGNLQNFLSSLA</sequence>
<reference evidence="4" key="3">
    <citation type="journal article" date="2010" name="Science">
        <title>The genome of the Western clawed frog Xenopus tropicalis.</title>
        <authorList>
            <person name="Hellsten U."/>
            <person name="Harland R.M."/>
            <person name="Gilchrist M.J."/>
            <person name="Hendrix D."/>
            <person name="Jurka J."/>
            <person name="Kapitonov V."/>
            <person name="Ovcharenko I."/>
            <person name="Putnam N.H."/>
            <person name="Shu S."/>
            <person name="Taher L."/>
            <person name="Blitz I.L."/>
            <person name="Blumberg B."/>
            <person name="Dichmann D.S."/>
            <person name="Dubchak I."/>
            <person name="Amaya E."/>
            <person name="Detter J.C."/>
            <person name="Fletcher R."/>
            <person name="Gerhard D.S."/>
            <person name="Goodstein D."/>
            <person name="Graves T."/>
            <person name="Grigoriev I.V."/>
            <person name="Grimwood J."/>
            <person name="Kawashima T."/>
            <person name="Lindquist E."/>
            <person name="Lucas S.M."/>
            <person name="Mead P.E."/>
            <person name="Mitros T."/>
            <person name="Ogino H."/>
            <person name="Ohta Y."/>
            <person name="Poliakov A.V."/>
            <person name="Pollet N."/>
            <person name="Robert J."/>
            <person name="Salamov A."/>
            <person name="Sater A.K."/>
            <person name="Schmutz J."/>
            <person name="Terry A."/>
            <person name="Vize P.D."/>
            <person name="Warren W.C."/>
            <person name="Wells D."/>
            <person name="Wills A."/>
            <person name="Wilson R.K."/>
            <person name="Zimmerman L.B."/>
            <person name="Zorn A.M."/>
            <person name="Grainger R."/>
            <person name="Grammer T."/>
            <person name="Khokha M.K."/>
            <person name="Richardson P.M."/>
            <person name="Rokhsar D.S."/>
        </authorList>
    </citation>
    <scope>NUCLEOTIDE SEQUENCE [LARGE SCALE GENOMIC DNA]</scope>
    <source>
        <strain evidence="4">Nigerian</strain>
    </source>
</reference>